<evidence type="ECO:0000313" key="3">
    <source>
        <dbReference type="Proteomes" id="UP000647416"/>
    </source>
</evidence>
<dbReference type="GO" id="GO:0006310">
    <property type="term" value="P:DNA recombination"/>
    <property type="evidence" value="ECO:0007669"/>
    <property type="project" value="InterPro"/>
</dbReference>
<sequence>MAKYNNPSRKEVLEHFGFGTENMKRLKICQCCGNAQAAKNKLCEVCHTKLRDETLFDIYKAKHRCCEKCGNVLPDDAEYCPLCGAKQNNERESI</sequence>
<dbReference type="GO" id="GO:0046872">
    <property type="term" value="F:metal ion binding"/>
    <property type="evidence" value="ECO:0007669"/>
    <property type="project" value="InterPro"/>
</dbReference>
<organism evidence="2 3">
    <name type="scientific">Qingrenia yutianensis</name>
    <dbReference type="NCBI Taxonomy" id="2763676"/>
    <lineage>
        <taxon>Bacteria</taxon>
        <taxon>Bacillati</taxon>
        <taxon>Bacillota</taxon>
        <taxon>Clostridia</taxon>
        <taxon>Eubacteriales</taxon>
        <taxon>Oscillospiraceae</taxon>
        <taxon>Qingrenia</taxon>
    </lineage>
</organism>
<feature type="domain" description="RecR protein" evidence="1">
    <location>
        <begin position="29"/>
        <end position="52"/>
    </location>
</feature>
<dbReference type="GO" id="GO:0006281">
    <property type="term" value="P:DNA repair"/>
    <property type="evidence" value="ECO:0007669"/>
    <property type="project" value="InterPro"/>
</dbReference>
<proteinExistence type="predicted"/>
<dbReference type="InterPro" id="IPR025874">
    <property type="entry name" value="DZR"/>
</dbReference>
<keyword evidence="3" id="KW-1185">Reference proteome</keyword>
<dbReference type="RefSeq" id="WP_178347239.1">
    <property type="nucleotide sequence ID" value="NZ_JACRTE010000003.1"/>
</dbReference>
<gene>
    <name evidence="2" type="ORF">H8706_03805</name>
</gene>
<evidence type="ECO:0000259" key="1">
    <source>
        <dbReference type="PROSITE" id="PS01300"/>
    </source>
</evidence>
<dbReference type="InterPro" id="IPR015967">
    <property type="entry name" value="Rcmb_RecR_Znf"/>
</dbReference>
<dbReference type="AlphaFoldDB" id="A0A926ITS1"/>
<evidence type="ECO:0000313" key="2">
    <source>
        <dbReference type="EMBL" id="MBC8595993.1"/>
    </source>
</evidence>
<dbReference type="EMBL" id="JACRTE010000003">
    <property type="protein sequence ID" value="MBC8595993.1"/>
    <property type="molecule type" value="Genomic_DNA"/>
</dbReference>
<accession>A0A926ITS1</accession>
<comment type="caution">
    <text evidence="2">The sequence shown here is derived from an EMBL/GenBank/DDBJ whole genome shotgun (WGS) entry which is preliminary data.</text>
</comment>
<dbReference type="PROSITE" id="PS01300">
    <property type="entry name" value="RECR"/>
    <property type="match status" value="1"/>
</dbReference>
<dbReference type="Pfam" id="PF12773">
    <property type="entry name" value="DZR"/>
    <property type="match status" value="1"/>
</dbReference>
<dbReference type="Proteomes" id="UP000647416">
    <property type="component" value="Unassembled WGS sequence"/>
</dbReference>
<reference evidence="2" key="1">
    <citation type="submission" date="2020-08" db="EMBL/GenBank/DDBJ databases">
        <title>Genome public.</title>
        <authorList>
            <person name="Liu C."/>
            <person name="Sun Q."/>
        </authorList>
    </citation>
    <scope>NUCLEOTIDE SEQUENCE</scope>
    <source>
        <strain evidence="2">NSJ-50</strain>
    </source>
</reference>
<name>A0A926ITS1_9FIRM</name>
<protein>
    <submittedName>
        <fullName evidence="2">Zinc ribbon domain-containing protein</fullName>
    </submittedName>
</protein>